<dbReference type="Proteomes" id="UP000460718">
    <property type="component" value="Unassembled WGS sequence"/>
</dbReference>
<evidence type="ECO:0000313" key="5">
    <source>
        <dbReference type="EMBL" id="KAE9227863.1"/>
    </source>
</evidence>
<dbReference type="Proteomes" id="UP000441208">
    <property type="component" value="Unassembled WGS sequence"/>
</dbReference>
<evidence type="ECO:0000313" key="11">
    <source>
        <dbReference type="Proteomes" id="UP000441208"/>
    </source>
</evidence>
<keyword evidence="7" id="KW-1185">Reference proteome</keyword>
<dbReference type="Proteomes" id="UP000440732">
    <property type="component" value="Unassembled WGS sequence"/>
</dbReference>
<proteinExistence type="predicted"/>
<evidence type="ECO:0000313" key="7">
    <source>
        <dbReference type="Proteomes" id="UP000433483"/>
    </source>
</evidence>
<evidence type="ECO:0000313" key="2">
    <source>
        <dbReference type="EMBL" id="KAE9098074.1"/>
    </source>
</evidence>
<evidence type="ECO:0000313" key="8">
    <source>
        <dbReference type="Proteomes" id="UP000437068"/>
    </source>
</evidence>
<evidence type="ECO:0000313" key="6">
    <source>
        <dbReference type="EMBL" id="KAE9306270.1"/>
    </source>
</evidence>
<gene>
    <name evidence="6" type="ORF">PF001_g12206</name>
    <name evidence="4" type="ORF">PF002_g17785</name>
    <name evidence="5" type="ORF">PF005_g4553</name>
    <name evidence="3" type="ORF">PF006_g4813</name>
    <name evidence="2" type="ORF">PF007_g16396</name>
    <name evidence="1" type="ORF">PF011_g7409</name>
</gene>
<dbReference type="Proteomes" id="UP000433483">
    <property type="component" value="Unassembled WGS sequence"/>
</dbReference>
<dbReference type="EMBL" id="QXGB01000148">
    <property type="protein sequence ID" value="KAE9227863.1"/>
    <property type="molecule type" value="Genomic_DNA"/>
</dbReference>
<dbReference type="EMBL" id="QXGE01000670">
    <property type="protein sequence ID" value="KAE9306270.1"/>
    <property type="molecule type" value="Genomic_DNA"/>
</dbReference>
<dbReference type="OrthoDB" id="10270833at2759"/>
<evidence type="ECO:0000313" key="12">
    <source>
        <dbReference type="Proteomes" id="UP000460718"/>
    </source>
</evidence>
<organism evidence="5 7">
    <name type="scientific">Phytophthora fragariae</name>
    <dbReference type="NCBI Taxonomy" id="53985"/>
    <lineage>
        <taxon>Eukaryota</taxon>
        <taxon>Sar</taxon>
        <taxon>Stramenopiles</taxon>
        <taxon>Oomycota</taxon>
        <taxon>Peronosporomycetes</taxon>
        <taxon>Peronosporales</taxon>
        <taxon>Peronosporaceae</taxon>
        <taxon>Phytophthora</taxon>
    </lineage>
</organism>
<name>A0A6A3Z300_9STRA</name>
<dbReference type="Proteomes" id="UP000437068">
    <property type="component" value="Unassembled WGS sequence"/>
</dbReference>
<dbReference type="AlphaFoldDB" id="A0A6A3Z300"/>
<sequence>MLLRPRLTCHCTRAGFAELYAYNVAYLSEVLVVGADPHVFYGNDSAAQFMFDKDKVAQTDADQCSLPRCHVNRGSALYDMWRYMYSDALENLA</sequence>
<dbReference type="Proteomes" id="UP000440367">
    <property type="component" value="Unassembled WGS sequence"/>
</dbReference>
<dbReference type="EMBL" id="QXGA01000172">
    <property type="protein sequence ID" value="KAE9150837.1"/>
    <property type="molecule type" value="Genomic_DNA"/>
</dbReference>
<dbReference type="EMBL" id="QXFZ01001053">
    <property type="protein sequence ID" value="KAE9098074.1"/>
    <property type="molecule type" value="Genomic_DNA"/>
</dbReference>
<evidence type="ECO:0000313" key="1">
    <source>
        <dbReference type="EMBL" id="KAE9015899.1"/>
    </source>
</evidence>
<evidence type="ECO:0000313" key="10">
    <source>
        <dbReference type="Proteomes" id="UP000440732"/>
    </source>
</evidence>
<accession>A0A6A3Z300</accession>
<reference evidence="7 8" key="1">
    <citation type="submission" date="2018-08" db="EMBL/GenBank/DDBJ databases">
        <title>Genomic investigation of the strawberry pathogen Phytophthora fragariae indicates pathogenicity is determined by transcriptional variation in three key races.</title>
        <authorList>
            <person name="Adams T.M."/>
            <person name="Armitage A.D."/>
            <person name="Sobczyk M.K."/>
            <person name="Bates H.J."/>
            <person name="Dunwell J.M."/>
            <person name="Nellist C.F."/>
            <person name="Harrison R.J."/>
        </authorList>
    </citation>
    <scope>NUCLEOTIDE SEQUENCE [LARGE SCALE GENOMIC DNA]</scope>
    <source>
        <strain evidence="6 8">A4</strain>
        <strain evidence="4 9">BC-1</strain>
        <strain evidence="5 7">NOV-27</strain>
        <strain evidence="3 10">NOV-5</strain>
        <strain evidence="2 11">NOV-71</strain>
        <strain evidence="1 12">SCRP245</strain>
    </source>
</reference>
<evidence type="ECO:0000313" key="9">
    <source>
        <dbReference type="Proteomes" id="UP000440367"/>
    </source>
</evidence>
<dbReference type="EMBL" id="QXGD01001124">
    <property type="protein sequence ID" value="KAE9214041.1"/>
    <property type="molecule type" value="Genomic_DNA"/>
</dbReference>
<comment type="caution">
    <text evidence="5">The sequence shown here is derived from an EMBL/GenBank/DDBJ whole genome shotgun (WGS) entry which is preliminary data.</text>
</comment>
<evidence type="ECO:0000313" key="4">
    <source>
        <dbReference type="EMBL" id="KAE9214041.1"/>
    </source>
</evidence>
<dbReference type="EMBL" id="QXFW01000329">
    <property type="protein sequence ID" value="KAE9015899.1"/>
    <property type="molecule type" value="Genomic_DNA"/>
</dbReference>
<evidence type="ECO:0000313" key="3">
    <source>
        <dbReference type="EMBL" id="KAE9150837.1"/>
    </source>
</evidence>
<protein>
    <submittedName>
        <fullName evidence="5">Uncharacterized protein</fullName>
    </submittedName>
</protein>